<proteinExistence type="inferred from homology"/>
<evidence type="ECO:0000256" key="3">
    <source>
        <dbReference type="ARBA" id="ARBA00011589"/>
    </source>
</evidence>
<organism evidence="9 10">
    <name type="scientific">Schizothecium vesticola</name>
    <dbReference type="NCBI Taxonomy" id="314040"/>
    <lineage>
        <taxon>Eukaryota</taxon>
        <taxon>Fungi</taxon>
        <taxon>Dikarya</taxon>
        <taxon>Ascomycota</taxon>
        <taxon>Pezizomycotina</taxon>
        <taxon>Sordariomycetes</taxon>
        <taxon>Sordariomycetidae</taxon>
        <taxon>Sordariales</taxon>
        <taxon>Schizotheciaceae</taxon>
        <taxon>Schizothecium</taxon>
    </lineage>
</organism>
<evidence type="ECO:0000256" key="4">
    <source>
        <dbReference type="ARBA" id="ARBA00015108"/>
    </source>
</evidence>
<dbReference type="PANTHER" id="PTHR46749">
    <property type="entry name" value="COMPLEX III ASSEMBLY FACTOR LYRM7"/>
    <property type="match status" value="1"/>
</dbReference>
<dbReference type="GO" id="GO:0034551">
    <property type="term" value="P:mitochondrial respiratory chain complex III assembly"/>
    <property type="evidence" value="ECO:0007669"/>
    <property type="project" value="InterPro"/>
</dbReference>
<evidence type="ECO:0000256" key="7">
    <source>
        <dbReference type="ARBA" id="ARBA00023186"/>
    </source>
</evidence>
<keyword evidence="7" id="KW-0143">Chaperone</keyword>
<protein>
    <recommendedName>
        <fullName evidence="4">Mitochondrial zinc maintenance protein 1, mitochondrial</fullName>
    </recommendedName>
</protein>
<comment type="subcellular location">
    <subcellularLocation>
        <location evidence="1">Mitochondrion matrix</location>
    </subcellularLocation>
</comment>
<comment type="similarity">
    <text evidence="2">Belongs to the complex I LYR family. MZM1 subfamily.</text>
</comment>
<dbReference type="Proteomes" id="UP001172155">
    <property type="component" value="Unassembled WGS sequence"/>
</dbReference>
<keyword evidence="10" id="KW-1185">Reference proteome</keyword>
<keyword evidence="6" id="KW-0496">Mitochondrion</keyword>
<dbReference type="InterPro" id="IPR045298">
    <property type="entry name" value="Complex1_LYR_LYRM7"/>
</dbReference>
<comment type="function">
    <text evidence="8">Assembly factor required for Rieske Fe-S protein RIP1 incorporation into the cytochrome b-c1 (CIII) complex. Functions as a chaperone, binding to this subunit within the mitochondrial matrix and stabilizing it prior to its translocation and insertion into the late CIII dimeric intermediate within the mitochondrial inner membrane. Modulates the mitochondrial matrix zinc pool.</text>
</comment>
<comment type="subunit">
    <text evidence="3">Interacts with RIP1.</text>
</comment>
<gene>
    <name evidence="9" type="ORF">B0T18DRAFT_388806</name>
</gene>
<evidence type="ECO:0000256" key="8">
    <source>
        <dbReference type="ARBA" id="ARBA00025268"/>
    </source>
</evidence>
<dbReference type="AlphaFoldDB" id="A0AA40F1H8"/>
<evidence type="ECO:0000313" key="10">
    <source>
        <dbReference type="Proteomes" id="UP001172155"/>
    </source>
</evidence>
<evidence type="ECO:0000256" key="6">
    <source>
        <dbReference type="ARBA" id="ARBA00023128"/>
    </source>
</evidence>
<dbReference type="PANTHER" id="PTHR46749:SF1">
    <property type="entry name" value="COMPLEX III ASSEMBLY FACTOR LYRM7"/>
    <property type="match status" value="1"/>
</dbReference>
<dbReference type="CDD" id="cd20267">
    <property type="entry name" value="Complex1_LYR_LYRM7"/>
    <property type="match status" value="1"/>
</dbReference>
<dbReference type="GO" id="GO:0044183">
    <property type="term" value="F:protein folding chaperone"/>
    <property type="evidence" value="ECO:0007669"/>
    <property type="project" value="TreeGrafter"/>
</dbReference>
<dbReference type="EMBL" id="JAUKUD010000003">
    <property type="protein sequence ID" value="KAK0749167.1"/>
    <property type="molecule type" value="Genomic_DNA"/>
</dbReference>
<evidence type="ECO:0000256" key="2">
    <source>
        <dbReference type="ARBA" id="ARBA00009949"/>
    </source>
</evidence>
<name>A0AA40F1H8_9PEZI</name>
<comment type="caution">
    <text evidence="9">The sequence shown here is derived from an EMBL/GenBank/DDBJ whole genome shotgun (WGS) entry which is preliminary data.</text>
</comment>
<sequence length="109" mass="12116">MSLQAYRNLMRAARIAFQGDARVLAGAQQSIRMGFRDKASLSSEDPEIQPALKHAEEVAQFLRTNLVQGEKEGDVYKLNIHKDIERGDNDTVKLAGKTVKIDGKKCSDL</sequence>
<evidence type="ECO:0000313" key="9">
    <source>
        <dbReference type="EMBL" id="KAK0749167.1"/>
    </source>
</evidence>
<accession>A0AA40F1H8</accession>
<dbReference type="GO" id="GO:0005759">
    <property type="term" value="C:mitochondrial matrix"/>
    <property type="evidence" value="ECO:0007669"/>
    <property type="project" value="UniProtKB-SubCell"/>
</dbReference>
<evidence type="ECO:0000256" key="1">
    <source>
        <dbReference type="ARBA" id="ARBA00004305"/>
    </source>
</evidence>
<keyword evidence="5" id="KW-0809">Transit peptide</keyword>
<evidence type="ECO:0000256" key="5">
    <source>
        <dbReference type="ARBA" id="ARBA00022946"/>
    </source>
</evidence>
<reference evidence="9" key="1">
    <citation type="submission" date="2023-06" db="EMBL/GenBank/DDBJ databases">
        <title>Genome-scale phylogeny and comparative genomics of the fungal order Sordariales.</title>
        <authorList>
            <consortium name="Lawrence Berkeley National Laboratory"/>
            <person name="Hensen N."/>
            <person name="Bonometti L."/>
            <person name="Westerberg I."/>
            <person name="Brannstrom I.O."/>
            <person name="Guillou S."/>
            <person name="Cros-Aarteil S."/>
            <person name="Calhoun S."/>
            <person name="Haridas S."/>
            <person name="Kuo A."/>
            <person name="Mondo S."/>
            <person name="Pangilinan J."/>
            <person name="Riley R."/>
            <person name="LaButti K."/>
            <person name="Andreopoulos B."/>
            <person name="Lipzen A."/>
            <person name="Chen C."/>
            <person name="Yanf M."/>
            <person name="Daum C."/>
            <person name="Ng V."/>
            <person name="Clum A."/>
            <person name="Steindorff A."/>
            <person name="Ohm R."/>
            <person name="Martin F."/>
            <person name="Silar P."/>
            <person name="Natvig D."/>
            <person name="Lalanne C."/>
            <person name="Gautier V."/>
            <person name="Ament-velasquez S.L."/>
            <person name="Kruys A."/>
            <person name="Hutchinson M.I."/>
            <person name="Powell A.J."/>
            <person name="Barry K."/>
            <person name="Miller A.N."/>
            <person name="Grigoriev I.V."/>
            <person name="Debuchy R."/>
            <person name="Gladieux P."/>
            <person name="Thoren M.H."/>
            <person name="Johannesson H."/>
        </authorList>
    </citation>
    <scope>NUCLEOTIDE SEQUENCE</scope>
    <source>
        <strain evidence="9">SMH3187-1</strain>
    </source>
</reference>
<dbReference type="InterPro" id="IPR050435">
    <property type="entry name" value="MZM1/LYRM7"/>
</dbReference>